<protein>
    <recommendedName>
        <fullName evidence="6">Lysozyme</fullName>
        <ecNumber evidence="6">3.2.1.17</ecNumber>
    </recommendedName>
</protein>
<dbReference type="AlphaFoldDB" id="A0A1E5B9Z0"/>
<dbReference type="InterPro" id="IPR002196">
    <property type="entry name" value="Glyco_hydro_24"/>
</dbReference>
<proteinExistence type="inferred from homology"/>
<organism evidence="7 8">
    <name type="scientific">Vibrio genomosp. F10 str. ZF-129</name>
    <dbReference type="NCBI Taxonomy" id="1187848"/>
    <lineage>
        <taxon>Bacteria</taxon>
        <taxon>Pseudomonadati</taxon>
        <taxon>Pseudomonadota</taxon>
        <taxon>Gammaproteobacteria</taxon>
        <taxon>Vibrionales</taxon>
        <taxon>Vibrionaceae</taxon>
        <taxon>Vibrio</taxon>
    </lineage>
</organism>
<reference evidence="7 8" key="1">
    <citation type="journal article" date="2012" name="Science">
        <title>Ecological populations of bacteria act as socially cohesive units of antibiotic production and resistance.</title>
        <authorList>
            <person name="Cordero O.X."/>
            <person name="Wildschutte H."/>
            <person name="Kirkup B."/>
            <person name="Proehl S."/>
            <person name="Ngo L."/>
            <person name="Hussain F."/>
            <person name="Le Roux F."/>
            <person name="Mincer T."/>
            <person name="Polz M.F."/>
        </authorList>
    </citation>
    <scope>NUCLEOTIDE SEQUENCE [LARGE SCALE GENOMIC DNA]</scope>
    <source>
        <strain evidence="7 8">ZF-129</strain>
    </source>
</reference>
<sequence>MSLKTKAIQAVVCSVTSVLAIVFTIDSELNVSENGLRHIANEEGCRLKSYQCSANVWTVGLGNTKGVTKDTHITEQQAAESFVESVAAAEKVVKKHITQTPKQGEYDMMVSFVYNLGAGNFSRSTLLKKFNQGDQLGACNEYQRWVFVNGKNCRLKQNNCAGIPKRRTKEENVCLYGW</sequence>
<dbReference type="eggNOG" id="COG3772">
    <property type="taxonomic scope" value="Bacteria"/>
</dbReference>
<dbReference type="GO" id="GO:0042742">
    <property type="term" value="P:defense response to bacterium"/>
    <property type="evidence" value="ECO:0007669"/>
    <property type="project" value="UniProtKB-KW"/>
</dbReference>
<dbReference type="STRING" id="1187848.A1QO_15495"/>
<dbReference type="Proteomes" id="UP000094741">
    <property type="component" value="Unassembled WGS sequence"/>
</dbReference>
<evidence type="ECO:0000256" key="6">
    <source>
        <dbReference type="RuleBase" id="RU003788"/>
    </source>
</evidence>
<dbReference type="RefSeq" id="WP_017041891.1">
    <property type="nucleotide sequence ID" value="NZ_AJYQ02000137.1"/>
</dbReference>
<dbReference type="EMBL" id="AJYQ02000137">
    <property type="protein sequence ID" value="OEE30735.1"/>
    <property type="molecule type" value="Genomic_DNA"/>
</dbReference>
<dbReference type="GO" id="GO:0016998">
    <property type="term" value="P:cell wall macromolecule catabolic process"/>
    <property type="evidence" value="ECO:0007669"/>
    <property type="project" value="InterPro"/>
</dbReference>
<evidence type="ECO:0000256" key="4">
    <source>
        <dbReference type="ARBA" id="ARBA00022801"/>
    </source>
</evidence>
<evidence type="ECO:0000256" key="2">
    <source>
        <dbReference type="ARBA" id="ARBA00022529"/>
    </source>
</evidence>
<comment type="caution">
    <text evidence="7">The sequence shown here is derived from an EMBL/GenBank/DDBJ whole genome shotgun (WGS) entry which is preliminary data.</text>
</comment>
<dbReference type="CDD" id="cd16901">
    <property type="entry name" value="lyz_P1"/>
    <property type="match status" value="1"/>
</dbReference>
<dbReference type="Gene3D" id="1.10.530.40">
    <property type="match status" value="1"/>
</dbReference>
<name>A0A1E5B9Z0_9VIBR</name>
<evidence type="ECO:0000256" key="5">
    <source>
        <dbReference type="ARBA" id="ARBA00023295"/>
    </source>
</evidence>
<dbReference type="Pfam" id="PF00959">
    <property type="entry name" value="Phage_lysozyme"/>
    <property type="match status" value="1"/>
</dbReference>
<evidence type="ECO:0000256" key="3">
    <source>
        <dbReference type="ARBA" id="ARBA00022638"/>
    </source>
</evidence>
<dbReference type="HAMAP" id="MF_04110">
    <property type="entry name" value="ENDOLYSIN_T4"/>
    <property type="match status" value="1"/>
</dbReference>
<dbReference type="PANTHER" id="PTHR38107:SF4">
    <property type="entry name" value="LYSOZYME"/>
    <property type="match status" value="1"/>
</dbReference>
<comment type="catalytic activity">
    <reaction evidence="1 6">
        <text>Hydrolysis of (1-&gt;4)-beta-linkages between N-acetylmuramic acid and N-acetyl-D-glucosamine residues in a peptidoglycan and between N-acetyl-D-glucosamine residues in chitodextrins.</text>
        <dbReference type="EC" id="3.2.1.17"/>
    </reaction>
</comment>
<dbReference type="InterPro" id="IPR023347">
    <property type="entry name" value="Lysozyme_dom_sf"/>
</dbReference>
<evidence type="ECO:0000256" key="1">
    <source>
        <dbReference type="ARBA" id="ARBA00000632"/>
    </source>
</evidence>
<dbReference type="InterPro" id="IPR051018">
    <property type="entry name" value="Bacteriophage_GH24"/>
</dbReference>
<dbReference type="OrthoDB" id="8141296at2"/>
<keyword evidence="5 6" id="KW-0326">Glycosidase</keyword>
<dbReference type="InterPro" id="IPR034690">
    <property type="entry name" value="Endolysin_T4_type"/>
</dbReference>
<dbReference type="EC" id="3.2.1.17" evidence="6"/>
<accession>A0A1E5B9Z0</accession>
<dbReference type="PANTHER" id="PTHR38107">
    <property type="match status" value="1"/>
</dbReference>
<evidence type="ECO:0000313" key="7">
    <source>
        <dbReference type="EMBL" id="OEE30735.1"/>
    </source>
</evidence>
<keyword evidence="4 6" id="KW-0378">Hydrolase</keyword>
<dbReference type="GO" id="GO:0009253">
    <property type="term" value="P:peptidoglycan catabolic process"/>
    <property type="evidence" value="ECO:0007669"/>
    <property type="project" value="InterPro"/>
</dbReference>
<dbReference type="GO" id="GO:0031640">
    <property type="term" value="P:killing of cells of another organism"/>
    <property type="evidence" value="ECO:0007669"/>
    <property type="project" value="UniProtKB-KW"/>
</dbReference>
<comment type="similarity">
    <text evidence="6">Belongs to the glycosyl hydrolase 24 family.</text>
</comment>
<evidence type="ECO:0000313" key="8">
    <source>
        <dbReference type="Proteomes" id="UP000094741"/>
    </source>
</evidence>
<keyword evidence="3 6" id="KW-0081">Bacteriolytic enzyme</keyword>
<keyword evidence="2 6" id="KW-0929">Antimicrobial</keyword>
<gene>
    <name evidence="7" type="ORF">A1QO_15495</name>
</gene>
<dbReference type="SUPFAM" id="SSF53955">
    <property type="entry name" value="Lysozyme-like"/>
    <property type="match status" value="1"/>
</dbReference>
<dbReference type="GO" id="GO:0003796">
    <property type="term" value="F:lysozyme activity"/>
    <property type="evidence" value="ECO:0007669"/>
    <property type="project" value="UniProtKB-EC"/>
</dbReference>
<dbReference type="InterPro" id="IPR023346">
    <property type="entry name" value="Lysozyme-like_dom_sf"/>
</dbReference>